<dbReference type="InterPro" id="IPR013762">
    <property type="entry name" value="Integrase-like_cat_sf"/>
</dbReference>
<evidence type="ECO:0000256" key="1">
    <source>
        <dbReference type="ARBA" id="ARBA00023172"/>
    </source>
</evidence>
<name>A0A0L0MJ22_9BURK</name>
<dbReference type="Proteomes" id="UP000036959">
    <property type="component" value="Unassembled WGS sequence"/>
</dbReference>
<accession>A0A0L0MJ22</accession>
<protein>
    <submittedName>
        <fullName evidence="3">Phage integrase</fullName>
    </submittedName>
</protein>
<dbReference type="Gene3D" id="1.10.443.10">
    <property type="entry name" value="Intergrase catalytic core"/>
    <property type="match status" value="1"/>
</dbReference>
<evidence type="ECO:0000313" key="3">
    <source>
        <dbReference type="EMBL" id="KND62318.1"/>
    </source>
</evidence>
<dbReference type="SUPFAM" id="SSF56349">
    <property type="entry name" value="DNA breaking-rejoining enzymes"/>
    <property type="match status" value="1"/>
</dbReference>
<dbReference type="InterPro" id="IPR011010">
    <property type="entry name" value="DNA_brk_join_enz"/>
</dbReference>
<dbReference type="PATRIC" id="fig|242163.4.peg.2589"/>
<evidence type="ECO:0000256" key="2">
    <source>
        <dbReference type="SAM" id="MobiDB-lite"/>
    </source>
</evidence>
<dbReference type="AlphaFoldDB" id="A0A0L0MJ22"/>
<dbReference type="RefSeq" id="WP_050451666.1">
    <property type="nucleotide sequence ID" value="NZ_LFJJ01000002.1"/>
</dbReference>
<reference evidence="4" key="1">
    <citation type="submission" date="2015-06" db="EMBL/GenBank/DDBJ databases">
        <title>Comparative genomics of Burkholderia leaf nodule symbionts.</title>
        <authorList>
            <person name="Carlier A."/>
            <person name="Eberl L."/>
            <person name="Pinto-Carbo M."/>
        </authorList>
    </citation>
    <scope>NUCLEOTIDE SEQUENCE [LARGE SCALE GENOMIC DNA]</scope>
    <source>
        <strain evidence="4">UZHbot4</strain>
    </source>
</reference>
<keyword evidence="4" id="KW-1185">Reference proteome</keyword>
<proteinExistence type="predicted"/>
<evidence type="ECO:0000313" key="4">
    <source>
        <dbReference type="Proteomes" id="UP000036959"/>
    </source>
</evidence>
<feature type="region of interest" description="Disordered" evidence="2">
    <location>
        <begin position="96"/>
        <end position="117"/>
    </location>
</feature>
<comment type="caution">
    <text evidence="3">The sequence shown here is derived from an EMBL/GenBank/DDBJ whole genome shotgun (WGS) entry which is preliminary data.</text>
</comment>
<dbReference type="GO" id="GO:0015074">
    <property type="term" value="P:DNA integration"/>
    <property type="evidence" value="ECO:0007669"/>
    <property type="project" value="InterPro"/>
</dbReference>
<gene>
    <name evidence="3" type="ORF">BVER_01784</name>
</gene>
<dbReference type="GO" id="GO:0006310">
    <property type="term" value="P:DNA recombination"/>
    <property type="evidence" value="ECO:0007669"/>
    <property type="project" value="UniProtKB-KW"/>
</dbReference>
<keyword evidence="1" id="KW-0233">DNA recombination</keyword>
<dbReference type="GO" id="GO:0003677">
    <property type="term" value="F:DNA binding"/>
    <property type="evidence" value="ECO:0007669"/>
    <property type="project" value="InterPro"/>
</dbReference>
<dbReference type="EMBL" id="LFJJ01000002">
    <property type="protein sequence ID" value="KND62318.1"/>
    <property type="molecule type" value="Genomic_DNA"/>
</dbReference>
<sequence>MKTNRARYQTRTEDTVARYLKRADSLLSRIADEMQLPEDAYPAPSDVVAYMKRHAQEWKWATFRQYQASLVCRYQIEFERSGDQIFETTADEIRGLPYSDCKPEREPGQTSSRKRKGIPKRDYDVLVANLSNPKQGGDFAKRAALWLMAALATGLRPCEWQKAQLSEDESALVVQNAKATNGRATGASRTVPVRTHDLPVIRAHLDALRELRDKGLTFSQVHNRCGEALNRACKAIWGRDTSKRYALYSARHQFAANSKAVASPEEVAALLGHRSTRTARRHYAPRRSAWLQFKQSAKPVPTPKPN</sequence>
<organism evidence="3 4">
    <name type="scientific">Candidatus Burkholderia verschuerenii</name>
    <dbReference type="NCBI Taxonomy" id="242163"/>
    <lineage>
        <taxon>Bacteria</taxon>
        <taxon>Pseudomonadati</taxon>
        <taxon>Pseudomonadota</taxon>
        <taxon>Betaproteobacteria</taxon>
        <taxon>Burkholderiales</taxon>
        <taxon>Burkholderiaceae</taxon>
        <taxon>Burkholderia</taxon>
    </lineage>
</organism>